<organism evidence="1 2">
    <name type="scientific">Flavihumibacter fluminis</name>
    <dbReference type="NCBI Taxonomy" id="2909236"/>
    <lineage>
        <taxon>Bacteria</taxon>
        <taxon>Pseudomonadati</taxon>
        <taxon>Bacteroidota</taxon>
        <taxon>Chitinophagia</taxon>
        <taxon>Chitinophagales</taxon>
        <taxon>Chitinophagaceae</taxon>
        <taxon>Flavihumibacter</taxon>
    </lineage>
</organism>
<comment type="caution">
    <text evidence="1">The sequence shown here is derived from an EMBL/GenBank/DDBJ whole genome shotgun (WGS) entry which is preliminary data.</text>
</comment>
<dbReference type="Proteomes" id="UP001200145">
    <property type="component" value="Unassembled WGS sequence"/>
</dbReference>
<evidence type="ECO:0000313" key="2">
    <source>
        <dbReference type="Proteomes" id="UP001200145"/>
    </source>
</evidence>
<dbReference type="EMBL" id="JAKEVY010000001">
    <property type="protein sequence ID" value="MCF1713237.1"/>
    <property type="molecule type" value="Genomic_DNA"/>
</dbReference>
<reference evidence="1 2" key="1">
    <citation type="submission" date="2022-01" db="EMBL/GenBank/DDBJ databases">
        <title>Flavihumibacter sp. nov., isolated from sediment of a river.</title>
        <authorList>
            <person name="Liu H."/>
        </authorList>
    </citation>
    <scope>NUCLEOTIDE SEQUENCE [LARGE SCALE GENOMIC DNA]</scope>
    <source>
        <strain evidence="1 2">RY-1</strain>
    </source>
</reference>
<sequence length="45" mass="4922">MKVRLIKEKTIKDFIAGNSGSKASFEEWLSKVKLAAQVSGCMYAG</sequence>
<gene>
    <name evidence="1" type="ORF">L0U88_01185</name>
</gene>
<evidence type="ECO:0000313" key="1">
    <source>
        <dbReference type="EMBL" id="MCF1713237.1"/>
    </source>
</evidence>
<name>A0ABS9BCL4_9BACT</name>
<accession>A0ABS9BCL4</accession>
<dbReference type="RefSeq" id="WP_234863732.1">
    <property type="nucleotide sequence ID" value="NZ_JAKEVY010000001.1"/>
</dbReference>
<protein>
    <submittedName>
        <fullName evidence="1">Uncharacterized protein</fullName>
    </submittedName>
</protein>
<keyword evidence="2" id="KW-1185">Reference proteome</keyword>
<proteinExistence type="predicted"/>